<name>A0A6M0H230_9CLOT</name>
<protein>
    <submittedName>
        <fullName evidence="11">Trk family potassium uptake protein</fullName>
    </submittedName>
</protein>
<evidence type="ECO:0000256" key="1">
    <source>
        <dbReference type="ARBA" id="ARBA00004651"/>
    </source>
</evidence>
<keyword evidence="9 10" id="KW-0472">Membrane</keyword>
<dbReference type="Proteomes" id="UP000481872">
    <property type="component" value="Unassembled WGS sequence"/>
</dbReference>
<dbReference type="EMBL" id="JAAGPU010000003">
    <property type="protein sequence ID" value="NEU03951.1"/>
    <property type="molecule type" value="Genomic_DNA"/>
</dbReference>
<evidence type="ECO:0000256" key="10">
    <source>
        <dbReference type="SAM" id="Phobius"/>
    </source>
</evidence>
<dbReference type="RefSeq" id="WP_199869231.1">
    <property type="nucleotide sequence ID" value="NZ_JAAGPU010000003.1"/>
</dbReference>
<dbReference type="InterPro" id="IPR004772">
    <property type="entry name" value="TrkH"/>
</dbReference>
<keyword evidence="3" id="KW-1003">Cell membrane</keyword>
<dbReference type="GO" id="GO:0005886">
    <property type="term" value="C:plasma membrane"/>
    <property type="evidence" value="ECO:0007669"/>
    <property type="project" value="UniProtKB-SubCell"/>
</dbReference>
<dbReference type="Pfam" id="PF02386">
    <property type="entry name" value="TrkH"/>
    <property type="match status" value="1"/>
</dbReference>
<keyword evidence="4" id="KW-0633">Potassium transport</keyword>
<feature type="transmembrane region" description="Helical" evidence="10">
    <location>
        <begin position="226"/>
        <end position="245"/>
    </location>
</feature>
<feature type="transmembrane region" description="Helical" evidence="10">
    <location>
        <begin position="341"/>
        <end position="365"/>
    </location>
</feature>
<feature type="transmembrane region" description="Helical" evidence="10">
    <location>
        <begin position="273"/>
        <end position="297"/>
    </location>
</feature>
<feature type="transmembrane region" description="Helical" evidence="10">
    <location>
        <begin position="39"/>
        <end position="58"/>
    </location>
</feature>
<keyword evidence="5 10" id="KW-0812">Transmembrane</keyword>
<keyword evidence="12" id="KW-1185">Reference proteome</keyword>
<evidence type="ECO:0000256" key="2">
    <source>
        <dbReference type="ARBA" id="ARBA00022448"/>
    </source>
</evidence>
<dbReference type="InterPro" id="IPR003445">
    <property type="entry name" value="Cat_transpt"/>
</dbReference>
<evidence type="ECO:0000256" key="5">
    <source>
        <dbReference type="ARBA" id="ARBA00022692"/>
    </source>
</evidence>
<feature type="transmembrane region" description="Helical" evidence="10">
    <location>
        <begin position="401"/>
        <end position="425"/>
    </location>
</feature>
<sequence length="445" mass="47960">MKNFTAMQILAIGYAGIIFLGGVLLSLPISSKDGTVTPFIDSVFTSTSAVCVTGLITVDTGTHWNYFGKTVIICLIQIGGLGFMAFATMLSLLIGKKITLQQRLIMQESMNSTSLQGIVKLAKYILIFTFSIEGLGALLLSTQFIPEFGLIKGIYYSIFHAISAFCNAGFDLMGNFNSLVNYGDNVVIICTIGALIVIGGLGFFVWDEIYNYRNRKKLSLHSKVVIAMTSTLLIGGTILFFVFEYNNPETMRNMGIKERLLASMFASVSPRTAGFNSISVAGMTIPSIFLTIILMFIGGSPGSTAGGLKTSTAGILYMTVRSVIAGSDETVIFKKRINQDIVYKSFAIMIIAIGLVITVSVLLAITQSASGEPFESYIFEATSAFGTVGVTMGLTQKLNTIGKIIVALTMYAGRVGPLTLVLAIAKKRKNKKVCIKYPEDKILVG</sequence>
<evidence type="ECO:0000256" key="6">
    <source>
        <dbReference type="ARBA" id="ARBA00022958"/>
    </source>
</evidence>
<evidence type="ECO:0000256" key="8">
    <source>
        <dbReference type="ARBA" id="ARBA00023065"/>
    </source>
</evidence>
<evidence type="ECO:0000256" key="4">
    <source>
        <dbReference type="ARBA" id="ARBA00022538"/>
    </source>
</evidence>
<feature type="transmembrane region" description="Helical" evidence="10">
    <location>
        <begin position="70"/>
        <end position="94"/>
    </location>
</feature>
<keyword evidence="8" id="KW-0406">Ion transport</keyword>
<feature type="transmembrane region" description="Helical" evidence="10">
    <location>
        <begin position="153"/>
        <end position="174"/>
    </location>
</feature>
<accession>A0A6M0H230</accession>
<feature type="transmembrane region" description="Helical" evidence="10">
    <location>
        <begin position="186"/>
        <end position="206"/>
    </location>
</feature>
<comment type="caution">
    <text evidence="11">The sequence shown here is derived from an EMBL/GenBank/DDBJ whole genome shotgun (WGS) entry which is preliminary data.</text>
</comment>
<gene>
    <name evidence="11" type="ORF">G3M99_03570</name>
</gene>
<reference evidence="11 12" key="1">
    <citation type="submission" date="2020-02" db="EMBL/GenBank/DDBJ databases">
        <title>Genome assembly of a novel Clostridium senegalense strain.</title>
        <authorList>
            <person name="Gupta T.B."/>
            <person name="Jauregui R."/>
            <person name="Maclean P."/>
            <person name="Nawarathana A."/>
            <person name="Brightwell G."/>
        </authorList>
    </citation>
    <scope>NUCLEOTIDE SEQUENCE [LARGE SCALE GENOMIC DNA]</scope>
    <source>
        <strain evidence="11 12">AGRFS4</strain>
    </source>
</reference>
<organism evidence="11 12">
    <name type="scientific">Clostridium senegalense</name>
    <dbReference type="NCBI Taxonomy" id="1465809"/>
    <lineage>
        <taxon>Bacteria</taxon>
        <taxon>Bacillati</taxon>
        <taxon>Bacillota</taxon>
        <taxon>Clostridia</taxon>
        <taxon>Eubacteriales</taxon>
        <taxon>Clostridiaceae</taxon>
        <taxon>Clostridium</taxon>
    </lineage>
</organism>
<keyword evidence="6" id="KW-0630">Potassium</keyword>
<feature type="transmembrane region" description="Helical" evidence="10">
    <location>
        <begin position="121"/>
        <end position="141"/>
    </location>
</feature>
<dbReference type="AlphaFoldDB" id="A0A6M0H230"/>
<evidence type="ECO:0000313" key="11">
    <source>
        <dbReference type="EMBL" id="NEU03951.1"/>
    </source>
</evidence>
<evidence type="ECO:0000256" key="7">
    <source>
        <dbReference type="ARBA" id="ARBA00022989"/>
    </source>
</evidence>
<evidence type="ECO:0000256" key="3">
    <source>
        <dbReference type="ARBA" id="ARBA00022475"/>
    </source>
</evidence>
<comment type="subcellular location">
    <subcellularLocation>
        <location evidence="1">Cell membrane</location>
        <topology evidence="1">Multi-pass membrane protein</topology>
    </subcellularLocation>
</comment>
<evidence type="ECO:0000256" key="9">
    <source>
        <dbReference type="ARBA" id="ARBA00023136"/>
    </source>
</evidence>
<dbReference type="GO" id="GO:0015379">
    <property type="term" value="F:potassium:chloride symporter activity"/>
    <property type="evidence" value="ECO:0007669"/>
    <property type="project" value="InterPro"/>
</dbReference>
<feature type="transmembrane region" description="Helical" evidence="10">
    <location>
        <begin position="6"/>
        <end position="27"/>
    </location>
</feature>
<keyword evidence="7 10" id="KW-1133">Transmembrane helix</keyword>
<dbReference type="NCBIfam" id="TIGR00933">
    <property type="entry name" value="2a38"/>
    <property type="match status" value="1"/>
</dbReference>
<dbReference type="PANTHER" id="PTHR32024">
    <property type="entry name" value="TRK SYSTEM POTASSIUM UPTAKE PROTEIN TRKG-RELATED"/>
    <property type="match status" value="1"/>
</dbReference>
<keyword evidence="2" id="KW-0813">Transport</keyword>
<evidence type="ECO:0000313" key="12">
    <source>
        <dbReference type="Proteomes" id="UP000481872"/>
    </source>
</evidence>
<proteinExistence type="predicted"/>
<dbReference type="PANTHER" id="PTHR32024:SF1">
    <property type="entry name" value="KTR SYSTEM POTASSIUM UPTAKE PROTEIN B"/>
    <property type="match status" value="1"/>
</dbReference>